<feature type="region of interest" description="Disordered" evidence="1">
    <location>
        <begin position="1"/>
        <end position="24"/>
    </location>
</feature>
<feature type="transmembrane region" description="Helical" evidence="2">
    <location>
        <begin position="1035"/>
        <end position="1057"/>
    </location>
</feature>
<keyword evidence="2" id="KW-0812">Transmembrane</keyword>
<keyword evidence="2" id="KW-1133">Transmembrane helix</keyword>
<keyword evidence="4" id="KW-1185">Reference proteome</keyword>
<feature type="compositionally biased region" description="Low complexity" evidence="1">
    <location>
        <begin position="1134"/>
        <end position="1147"/>
    </location>
</feature>
<sequence length="1216" mass="128822">MSKASQLLISVLSEPRSRPNGSARGAVIRNWSSFSAGQPGPGPGRHSYGVNAYGSGYGHGGYSSGGHGDGAYGANGGHGGDLYGTGGYGSSGGRGGYLGVGDDESRTSGYGADPYDPYGDPYGMPPPGPKDSGLEEPAEPSAGSDELDEGEEAGLDLVQAGAGLPPAEPDQVDMEEAPPYDDEVYTQDYEEGYEEAPEAGFGEGPPLLLVNNEGQNILAKEKTRQLINKVNILSKSLQAKLPLYDEGTDLPEPEDEMREICRAREVQINKLEQAKTAAEIARLENEEAEPGNDLNVEEEAKKIREEWPGDEYDDHGGYPMAPDAHYYESGHAGYDYGGHGAAGAAGFGNGPGPEVPPAAPAAAGLPAPVVAVALLLPHLRERRRLRPAGFLGQVSGEERLDFAGSVGNRIASDEQVVEGTISLNGTITPEIVSKLNWAAQNALVEACGHGSKVDASTKLELSPRIHRAVDIKFWVLPRLGGGGDCAMTLVEAAAGGYVPPFPLSGPDRKPTFRNMMQNQLSLIMDTGIMADMYLRLWRVTCAVKPVWRLGNQLSERNSNMACSNYASGWEVYYAPSLTEPATAEGGSWVPGYSTGNSNSVVDQLRDRCLVANSACFCASLQGCGWRDQADGSTACTTISAGDAGTPVSCSACSAQPDCPPQCSSATFACTCAALPVNCMWENGLCKSSGGGTSNIPCSACVVQDKCQAARPRAVDFGPKSIFALPRQGTLSIIEITFNTALGPLRAARGAVRFVCGTEGREPTRYGGVVSASAAAVTEVPGDGLSVEGEVLKIASGTVSVAEATSCTLVAEDGVVTNIDGLPSQPVEFGSFVFKMKDSVPPIIQAFLPSAGSGSVRLARVTGCYRLFDPPTRKVACESCDIPRSPATKLLDCSNLVCHIMRFDSSTHHNAKDCEHHLQREALALQGLTFMFSHGHPARVRKTEAFGAELTLVNLFGEPLAAPAPINLDSVNERLVKLDVEGRPVCVTWITIPAGSIVDYGNQLFPGLAAGVYKFKTEGQHDDVVVVEALATGPPIMLLAGVAGGGAVVILAVATLAYRTYVVSREPPEQPPDSPSEAGGSKSPPKIRFDEEALRIQQLDDLPESPEARKSYRFEDDETNEPSNMPSNELRKSAQEAAAAQRRSSIAAHMDLPKIPTGPTNQRRASFHGKEDGKHHHQHHKASRVHPPADEKDAEKRPKKEPPKLKTGHYLSSAWQA</sequence>
<comment type="caution">
    <text evidence="3">The sequence shown here is derived from an EMBL/GenBank/DDBJ whole genome shotgun (WGS) entry which is preliminary data.</text>
</comment>
<dbReference type="OrthoDB" id="413479at2759"/>
<protein>
    <submittedName>
        <fullName evidence="3">Uncharacterized protein</fullName>
    </submittedName>
</protein>
<feature type="region of interest" description="Disordered" evidence="1">
    <location>
        <begin position="34"/>
        <end position="53"/>
    </location>
</feature>
<dbReference type="Proteomes" id="UP000649617">
    <property type="component" value="Unassembled WGS sequence"/>
</dbReference>
<accession>A0A812WRF1</accession>
<dbReference type="AlphaFoldDB" id="A0A812WRF1"/>
<reference evidence="3" key="1">
    <citation type="submission" date="2021-02" db="EMBL/GenBank/DDBJ databases">
        <authorList>
            <person name="Dougan E. K."/>
            <person name="Rhodes N."/>
            <person name="Thang M."/>
            <person name="Chan C."/>
        </authorList>
    </citation>
    <scope>NUCLEOTIDE SEQUENCE</scope>
</reference>
<feature type="compositionally biased region" description="Basic residues" evidence="1">
    <location>
        <begin position="1174"/>
        <end position="1183"/>
    </location>
</feature>
<evidence type="ECO:0000313" key="4">
    <source>
        <dbReference type="Proteomes" id="UP000649617"/>
    </source>
</evidence>
<feature type="region of interest" description="Disordered" evidence="1">
    <location>
        <begin position="1064"/>
        <end position="1216"/>
    </location>
</feature>
<feature type="region of interest" description="Disordered" evidence="1">
    <location>
        <begin position="97"/>
        <end position="150"/>
    </location>
</feature>
<organism evidence="3 4">
    <name type="scientific">Symbiodinium pilosum</name>
    <name type="common">Dinoflagellate</name>
    <dbReference type="NCBI Taxonomy" id="2952"/>
    <lineage>
        <taxon>Eukaryota</taxon>
        <taxon>Sar</taxon>
        <taxon>Alveolata</taxon>
        <taxon>Dinophyceae</taxon>
        <taxon>Suessiales</taxon>
        <taxon>Symbiodiniaceae</taxon>
        <taxon>Symbiodinium</taxon>
    </lineage>
</organism>
<proteinExistence type="predicted"/>
<keyword evidence="2" id="KW-0472">Membrane</keyword>
<evidence type="ECO:0000256" key="2">
    <source>
        <dbReference type="SAM" id="Phobius"/>
    </source>
</evidence>
<evidence type="ECO:0000313" key="3">
    <source>
        <dbReference type="EMBL" id="CAE7703487.1"/>
    </source>
</evidence>
<evidence type="ECO:0000256" key="1">
    <source>
        <dbReference type="SAM" id="MobiDB-lite"/>
    </source>
</evidence>
<dbReference type="EMBL" id="CAJNIZ010044860">
    <property type="protein sequence ID" value="CAE7703487.1"/>
    <property type="molecule type" value="Genomic_DNA"/>
</dbReference>
<name>A0A812WRF1_SYMPI</name>
<feature type="compositionally biased region" description="Low complexity" evidence="1">
    <location>
        <begin position="109"/>
        <end position="122"/>
    </location>
</feature>
<feature type="compositionally biased region" description="Basic and acidic residues" evidence="1">
    <location>
        <begin position="1186"/>
        <end position="1203"/>
    </location>
</feature>
<gene>
    <name evidence="3" type="ORF">SPIL2461_LOCUS19820</name>
</gene>